<dbReference type="PANTHER" id="PTHR42815">
    <property type="entry name" value="FAD-BINDING, PUTATIVE (AFU_ORTHOLOGUE AFUA_6G07600)-RELATED"/>
    <property type="match status" value="1"/>
</dbReference>
<dbReference type="AlphaFoldDB" id="A0A7C8KQ53"/>
<dbReference type="Pfam" id="PF01243">
    <property type="entry name" value="PNPOx_N"/>
    <property type="match status" value="1"/>
</dbReference>
<dbReference type="Proteomes" id="UP000480246">
    <property type="component" value="Unassembled WGS sequence"/>
</dbReference>
<comment type="caution">
    <text evidence="2">The sequence shown here is derived from an EMBL/GenBank/DDBJ whole genome shotgun (WGS) entry which is preliminary data.</text>
</comment>
<dbReference type="InterPro" id="IPR012349">
    <property type="entry name" value="Split_barrel_FMN-bd"/>
</dbReference>
<dbReference type="EMBL" id="WEID01000103">
    <property type="protein sequence ID" value="KAB8126660.1"/>
    <property type="molecule type" value="Genomic_DNA"/>
</dbReference>
<dbReference type="PANTHER" id="PTHR42815:SF2">
    <property type="entry name" value="FAD-BINDING, PUTATIVE (AFU_ORTHOLOGUE AFUA_6G07600)-RELATED"/>
    <property type="match status" value="1"/>
</dbReference>
<dbReference type="OrthoDB" id="9796486at2"/>
<gene>
    <name evidence="2" type="ORF">F9U64_19625</name>
</gene>
<proteinExistence type="predicted"/>
<dbReference type="RefSeq" id="WP_153406578.1">
    <property type="nucleotide sequence ID" value="NZ_ML762448.1"/>
</dbReference>
<dbReference type="InterPro" id="IPR024029">
    <property type="entry name" value="Pyridox_Oxase_FMN-dep"/>
</dbReference>
<evidence type="ECO:0000259" key="1">
    <source>
        <dbReference type="Pfam" id="PF01243"/>
    </source>
</evidence>
<feature type="domain" description="Pyridoxamine 5'-phosphate oxidase N-terminal" evidence="1">
    <location>
        <begin position="40"/>
        <end position="157"/>
    </location>
</feature>
<evidence type="ECO:0000313" key="2">
    <source>
        <dbReference type="EMBL" id="KAB8126660.1"/>
    </source>
</evidence>
<evidence type="ECO:0000313" key="3">
    <source>
        <dbReference type="Proteomes" id="UP000480246"/>
    </source>
</evidence>
<accession>A0A7C8KQ53</accession>
<sequence length="212" mass="23945">MQECYQFLNTIDTEEELRELIGYPGELINNKVIHHLDSNCIEFISKSPFLTISTSEKSGFCDVSPRGDDAGFVKVLNDRQLIIPERPGNKRADSLRNIISNPKVGLLFFIPGLGETLRVNGNATIIKDEVILNQLIAKGKTPLLAIAVEVDECYVHCAKAFIRSGLWDPESWADKKQLPTAAKMIFEHARQSDTTVYSIEKRLKESYSKRLY</sequence>
<reference evidence="2 3" key="1">
    <citation type="submission" date="2019-10" db="EMBL/GenBank/DDBJ databases">
        <title>Gracilibacillus sp. nov. isolated from rice seeds.</title>
        <authorList>
            <person name="He S."/>
        </authorList>
    </citation>
    <scope>NUCLEOTIDE SEQUENCE [LARGE SCALE GENOMIC DNA]</scope>
    <source>
        <strain evidence="2 3">TD8</strain>
    </source>
</reference>
<name>A0A7C8KQ53_9BACI</name>
<organism evidence="2 3">
    <name type="scientific">Gracilibacillus oryzae</name>
    <dbReference type="NCBI Taxonomy" id="1672701"/>
    <lineage>
        <taxon>Bacteria</taxon>
        <taxon>Bacillati</taxon>
        <taxon>Bacillota</taxon>
        <taxon>Bacilli</taxon>
        <taxon>Bacillales</taxon>
        <taxon>Bacillaceae</taxon>
        <taxon>Gracilibacillus</taxon>
    </lineage>
</organism>
<protein>
    <submittedName>
        <fullName evidence="2">Pyridoxamine 5'-phosphate oxidase family protein</fullName>
    </submittedName>
</protein>
<dbReference type="NCBIfam" id="TIGR04025">
    <property type="entry name" value="PPOX_FMN_DR2398"/>
    <property type="match status" value="1"/>
</dbReference>
<dbReference type="Gene3D" id="2.30.110.10">
    <property type="entry name" value="Electron Transport, Fmn-binding Protein, Chain A"/>
    <property type="match status" value="1"/>
</dbReference>
<dbReference type="InterPro" id="IPR011576">
    <property type="entry name" value="Pyridox_Oxase_N"/>
</dbReference>
<keyword evidence="3" id="KW-1185">Reference proteome</keyword>
<dbReference type="SUPFAM" id="SSF50475">
    <property type="entry name" value="FMN-binding split barrel"/>
    <property type="match status" value="1"/>
</dbReference>